<reference evidence="10 11" key="1">
    <citation type="submission" date="2014-08" db="EMBL/GenBank/DDBJ databases">
        <title>Comparative genomics of the Paenibacillus odorifer group.</title>
        <authorList>
            <person name="den Bakker H.C."/>
            <person name="Tsai Y.-C."/>
            <person name="Martin N."/>
            <person name="Korlach J."/>
            <person name="Wiedmann M."/>
        </authorList>
    </citation>
    <scope>NUCLEOTIDE SEQUENCE [LARGE SCALE GENOMIC DNA]</scope>
    <source>
        <strain evidence="10 11">DSM 14472</strain>
    </source>
</reference>
<dbReference type="Pfam" id="PF01648">
    <property type="entry name" value="ACPS"/>
    <property type="match status" value="1"/>
</dbReference>
<dbReference type="EC" id="2.7.8.7" evidence="8"/>
<dbReference type="KEGG" id="pste:PSTEL_03335"/>
<dbReference type="AlphaFoldDB" id="A0A089N0V5"/>
<gene>
    <name evidence="8" type="primary">acpS</name>
    <name evidence="10" type="ORF">PSTEL_03335</name>
</gene>
<dbReference type="EMBL" id="CP009286">
    <property type="protein sequence ID" value="AIQ62294.1"/>
    <property type="molecule type" value="Genomic_DNA"/>
</dbReference>
<feature type="binding site" evidence="8">
    <location>
        <position position="8"/>
    </location>
    <ligand>
        <name>Mg(2+)</name>
        <dbReference type="ChEBI" id="CHEBI:18420"/>
    </ligand>
</feature>
<keyword evidence="11" id="KW-1185">Reference proteome</keyword>
<dbReference type="NCBIfam" id="TIGR00516">
    <property type="entry name" value="acpS"/>
    <property type="match status" value="1"/>
</dbReference>
<name>A0A089N0V5_9BACL</name>
<dbReference type="Proteomes" id="UP000029507">
    <property type="component" value="Chromosome"/>
</dbReference>
<keyword evidence="8" id="KW-0963">Cytoplasm</keyword>
<keyword evidence="6 8" id="KW-0443">Lipid metabolism</keyword>
<evidence type="ECO:0000256" key="4">
    <source>
        <dbReference type="ARBA" id="ARBA00022832"/>
    </source>
</evidence>
<dbReference type="InterPro" id="IPR004568">
    <property type="entry name" value="Ppantetheine-prot_Trfase_dom"/>
</dbReference>
<keyword evidence="5 8" id="KW-0460">Magnesium</keyword>
<protein>
    <recommendedName>
        <fullName evidence="8">Holo-[acyl-carrier-protein] synthase</fullName>
        <shortName evidence="8">Holo-ACP synthase</shortName>
        <ecNumber evidence="8">2.7.8.7</ecNumber>
    </recommendedName>
    <alternativeName>
        <fullName evidence="8">4'-phosphopantetheinyl transferase AcpS</fullName>
    </alternativeName>
</protein>
<evidence type="ECO:0000313" key="10">
    <source>
        <dbReference type="EMBL" id="AIQ62294.1"/>
    </source>
</evidence>
<comment type="similarity">
    <text evidence="8">Belongs to the P-Pant transferase superfamily. AcpS family.</text>
</comment>
<dbReference type="GO" id="GO:0008897">
    <property type="term" value="F:holo-[acyl-carrier-protein] synthase activity"/>
    <property type="evidence" value="ECO:0007669"/>
    <property type="project" value="UniProtKB-UniRule"/>
</dbReference>
<keyword evidence="4 8" id="KW-0276">Fatty acid metabolism</keyword>
<dbReference type="GO" id="GO:0005737">
    <property type="term" value="C:cytoplasm"/>
    <property type="evidence" value="ECO:0007669"/>
    <property type="project" value="UniProtKB-SubCell"/>
</dbReference>
<evidence type="ECO:0000256" key="7">
    <source>
        <dbReference type="ARBA" id="ARBA00023160"/>
    </source>
</evidence>
<evidence type="ECO:0000256" key="6">
    <source>
        <dbReference type="ARBA" id="ARBA00023098"/>
    </source>
</evidence>
<comment type="subcellular location">
    <subcellularLocation>
        <location evidence="8">Cytoplasm</location>
    </subcellularLocation>
</comment>
<dbReference type="STRING" id="169760.PSTEL_03335"/>
<dbReference type="RefSeq" id="WP_038693453.1">
    <property type="nucleotide sequence ID" value="NZ_CP009286.1"/>
</dbReference>
<feature type="domain" description="4'-phosphopantetheinyl transferase" evidence="9">
    <location>
        <begin position="4"/>
        <end position="98"/>
    </location>
</feature>
<dbReference type="SUPFAM" id="SSF56214">
    <property type="entry name" value="4'-phosphopantetheinyl transferase"/>
    <property type="match status" value="1"/>
</dbReference>
<dbReference type="Gene3D" id="3.90.470.20">
    <property type="entry name" value="4'-phosphopantetheinyl transferase domain"/>
    <property type="match status" value="1"/>
</dbReference>
<comment type="catalytic activity">
    <reaction evidence="8">
        <text>apo-[ACP] + CoA = holo-[ACP] + adenosine 3',5'-bisphosphate + H(+)</text>
        <dbReference type="Rhea" id="RHEA:12068"/>
        <dbReference type="Rhea" id="RHEA-COMP:9685"/>
        <dbReference type="Rhea" id="RHEA-COMP:9690"/>
        <dbReference type="ChEBI" id="CHEBI:15378"/>
        <dbReference type="ChEBI" id="CHEBI:29999"/>
        <dbReference type="ChEBI" id="CHEBI:57287"/>
        <dbReference type="ChEBI" id="CHEBI:58343"/>
        <dbReference type="ChEBI" id="CHEBI:64479"/>
        <dbReference type="EC" id="2.7.8.7"/>
    </reaction>
</comment>
<comment type="function">
    <text evidence="8">Transfers the 4'-phosphopantetheine moiety from coenzyme A to a Ser of acyl-carrier-protein.</text>
</comment>
<proteinExistence type="inferred from homology"/>
<evidence type="ECO:0000259" key="9">
    <source>
        <dbReference type="Pfam" id="PF01648"/>
    </source>
</evidence>
<accession>A0A089N0V5</accession>
<sequence length="138" mass="14785">MIYGIGHDVLDLKRVSGLLEGRLGERFAARILTPGELALGESRGGLTAEFAGGRFTAKEAVVKAFGCGIGRAMGFGDIEILPGPSGQPKAEVSEEAFERLMLPAGYRYVIHLTITHTPKLASAFAVVEQLEDDRGPWD</sequence>
<dbReference type="GO" id="GO:0006633">
    <property type="term" value="P:fatty acid biosynthetic process"/>
    <property type="evidence" value="ECO:0007669"/>
    <property type="project" value="UniProtKB-UniRule"/>
</dbReference>
<keyword evidence="1 8" id="KW-0444">Lipid biosynthesis</keyword>
<organism evidence="10 11">
    <name type="scientific">Paenibacillus stellifer</name>
    <dbReference type="NCBI Taxonomy" id="169760"/>
    <lineage>
        <taxon>Bacteria</taxon>
        <taxon>Bacillati</taxon>
        <taxon>Bacillota</taxon>
        <taxon>Bacilli</taxon>
        <taxon>Bacillales</taxon>
        <taxon>Paenibacillaceae</taxon>
        <taxon>Paenibacillus</taxon>
    </lineage>
</organism>
<dbReference type="InterPro" id="IPR008278">
    <property type="entry name" value="4-PPantetheinyl_Trfase_dom"/>
</dbReference>
<dbReference type="HAMAP" id="MF_00101">
    <property type="entry name" value="AcpS"/>
    <property type="match status" value="1"/>
</dbReference>
<dbReference type="InterPro" id="IPR037143">
    <property type="entry name" value="4-PPantetheinyl_Trfase_dom_sf"/>
</dbReference>
<feature type="binding site" evidence="8">
    <location>
        <position position="59"/>
    </location>
    <ligand>
        <name>Mg(2+)</name>
        <dbReference type="ChEBI" id="CHEBI:18420"/>
    </ligand>
</feature>
<evidence type="ECO:0000256" key="3">
    <source>
        <dbReference type="ARBA" id="ARBA00022723"/>
    </source>
</evidence>
<evidence type="ECO:0000256" key="1">
    <source>
        <dbReference type="ARBA" id="ARBA00022516"/>
    </source>
</evidence>
<dbReference type="HOGENOM" id="CLU_089696_0_2_9"/>
<dbReference type="InterPro" id="IPR002582">
    <property type="entry name" value="ACPS"/>
</dbReference>
<keyword evidence="7 8" id="KW-0275">Fatty acid biosynthesis</keyword>
<dbReference type="NCBIfam" id="TIGR00556">
    <property type="entry name" value="pantethn_trn"/>
    <property type="match status" value="1"/>
</dbReference>
<keyword evidence="2 8" id="KW-0808">Transferase</keyword>
<comment type="cofactor">
    <cofactor evidence="8">
        <name>Mg(2+)</name>
        <dbReference type="ChEBI" id="CHEBI:18420"/>
    </cofactor>
</comment>
<dbReference type="OrthoDB" id="517356at2"/>
<dbReference type="GO" id="GO:0000287">
    <property type="term" value="F:magnesium ion binding"/>
    <property type="evidence" value="ECO:0007669"/>
    <property type="project" value="UniProtKB-UniRule"/>
</dbReference>
<evidence type="ECO:0000313" key="11">
    <source>
        <dbReference type="Proteomes" id="UP000029507"/>
    </source>
</evidence>
<keyword evidence="3 8" id="KW-0479">Metal-binding</keyword>
<evidence type="ECO:0000256" key="8">
    <source>
        <dbReference type="HAMAP-Rule" id="MF_00101"/>
    </source>
</evidence>
<evidence type="ECO:0000256" key="5">
    <source>
        <dbReference type="ARBA" id="ARBA00022842"/>
    </source>
</evidence>
<evidence type="ECO:0000256" key="2">
    <source>
        <dbReference type="ARBA" id="ARBA00022679"/>
    </source>
</evidence>